<evidence type="ECO:0000313" key="3">
    <source>
        <dbReference type="Proteomes" id="UP000244855"/>
    </source>
</evidence>
<gene>
    <name evidence="2" type="ORF">DM02DRAFT_618563</name>
</gene>
<dbReference type="Proteomes" id="UP000244855">
    <property type="component" value="Unassembled WGS sequence"/>
</dbReference>
<feature type="region of interest" description="Disordered" evidence="1">
    <location>
        <begin position="16"/>
        <end position="38"/>
    </location>
</feature>
<dbReference type="EMBL" id="KZ805530">
    <property type="protein sequence ID" value="PVH94543.1"/>
    <property type="molecule type" value="Genomic_DNA"/>
</dbReference>
<sequence>MAEEGREMKAEALVFASEAGRERQAKEKERKRGGGHGRVIGLGSVVSMLVVRVRCEAGGRGGGPITTAYA</sequence>
<protein>
    <submittedName>
        <fullName evidence="2">Uncharacterized protein</fullName>
    </submittedName>
</protein>
<reference evidence="2 3" key="1">
    <citation type="journal article" date="2018" name="Sci. Rep.">
        <title>Comparative genomics provides insights into the lifestyle and reveals functional heterogeneity of dark septate endophytic fungi.</title>
        <authorList>
            <person name="Knapp D.G."/>
            <person name="Nemeth J.B."/>
            <person name="Barry K."/>
            <person name="Hainaut M."/>
            <person name="Henrissat B."/>
            <person name="Johnson J."/>
            <person name="Kuo A."/>
            <person name="Lim J.H.P."/>
            <person name="Lipzen A."/>
            <person name="Nolan M."/>
            <person name="Ohm R.A."/>
            <person name="Tamas L."/>
            <person name="Grigoriev I.V."/>
            <person name="Spatafora J.W."/>
            <person name="Nagy L.G."/>
            <person name="Kovacs G.M."/>
        </authorList>
    </citation>
    <scope>NUCLEOTIDE SEQUENCE [LARGE SCALE GENOMIC DNA]</scope>
    <source>
        <strain evidence="2 3">DSE2036</strain>
    </source>
</reference>
<accession>A0A2V1DAG8</accession>
<proteinExistence type="predicted"/>
<dbReference type="AlphaFoldDB" id="A0A2V1DAG8"/>
<name>A0A2V1DAG8_9PLEO</name>
<organism evidence="2 3">
    <name type="scientific">Periconia macrospinosa</name>
    <dbReference type="NCBI Taxonomy" id="97972"/>
    <lineage>
        <taxon>Eukaryota</taxon>
        <taxon>Fungi</taxon>
        <taxon>Dikarya</taxon>
        <taxon>Ascomycota</taxon>
        <taxon>Pezizomycotina</taxon>
        <taxon>Dothideomycetes</taxon>
        <taxon>Pleosporomycetidae</taxon>
        <taxon>Pleosporales</taxon>
        <taxon>Massarineae</taxon>
        <taxon>Periconiaceae</taxon>
        <taxon>Periconia</taxon>
    </lineage>
</organism>
<keyword evidence="3" id="KW-1185">Reference proteome</keyword>
<evidence type="ECO:0000256" key="1">
    <source>
        <dbReference type="SAM" id="MobiDB-lite"/>
    </source>
</evidence>
<evidence type="ECO:0000313" key="2">
    <source>
        <dbReference type="EMBL" id="PVH94543.1"/>
    </source>
</evidence>
<feature type="compositionally biased region" description="Basic and acidic residues" evidence="1">
    <location>
        <begin position="19"/>
        <end position="32"/>
    </location>
</feature>